<feature type="domain" description="Fibronectin type-III" evidence="1">
    <location>
        <begin position="3769"/>
        <end position="3855"/>
    </location>
</feature>
<name>A0A6G0IRI6_LARCR</name>
<dbReference type="InterPro" id="IPR013783">
    <property type="entry name" value="Ig-like_fold"/>
</dbReference>
<feature type="domain" description="Fibronectin type-III" evidence="1">
    <location>
        <begin position="3508"/>
        <end position="3594"/>
    </location>
</feature>
<feature type="domain" description="Fibronectin type-III" evidence="1">
    <location>
        <begin position="709"/>
        <end position="796"/>
    </location>
</feature>
<feature type="domain" description="Fibronectin type-III" evidence="1">
    <location>
        <begin position="368"/>
        <end position="456"/>
    </location>
</feature>
<feature type="domain" description="Fibronectin type-III" evidence="1">
    <location>
        <begin position="623"/>
        <end position="708"/>
    </location>
</feature>
<feature type="domain" description="Fibronectin type-III" evidence="1">
    <location>
        <begin position="1328"/>
        <end position="1415"/>
    </location>
</feature>
<feature type="domain" description="Fibronectin type-III" evidence="1">
    <location>
        <begin position="797"/>
        <end position="883"/>
    </location>
</feature>
<comment type="caution">
    <text evidence="2">The sequence shown here is derived from an EMBL/GenBank/DDBJ whole genome shotgun (WGS) entry which is preliminary data.</text>
</comment>
<feature type="domain" description="Fibronectin type-III" evidence="1">
    <location>
        <begin position="1851"/>
        <end position="1941"/>
    </location>
</feature>
<dbReference type="Gene3D" id="2.60.40.10">
    <property type="entry name" value="Immunoglobulins"/>
    <property type="match status" value="25"/>
</dbReference>
<feature type="domain" description="Fibronectin type-III" evidence="1">
    <location>
        <begin position="1677"/>
        <end position="1763"/>
    </location>
</feature>
<evidence type="ECO:0000259" key="1">
    <source>
        <dbReference type="PROSITE" id="PS50853"/>
    </source>
</evidence>
<accession>A0A6G0IRI6</accession>
<dbReference type="Pfam" id="PF00041">
    <property type="entry name" value="fn3"/>
    <property type="match status" value="7"/>
</dbReference>
<feature type="domain" description="Fibronectin type-III" evidence="1">
    <location>
        <begin position="1416"/>
        <end position="1502"/>
    </location>
</feature>
<protein>
    <submittedName>
        <fullName evidence="2">Fibronectin type III domain-containing protein 7</fullName>
    </submittedName>
</protein>
<keyword evidence="3" id="KW-1185">Reference proteome</keyword>
<dbReference type="PANTHER" id="PTHR47135:SF3">
    <property type="entry name" value="FIBRONECTIN TYPE-III DOMAIN-CONTAINING PROTEIN"/>
    <property type="match status" value="1"/>
</dbReference>
<gene>
    <name evidence="2" type="ORF">D5F01_LYC06834</name>
</gene>
<feature type="domain" description="Fibronectin type-III" evidence="1">
    <location>
        <begin position="2638"/>
        <end position="2724"/>
    </location>
</feature>
<reference evidence="2 3" key="1">
    <citation type="submission" date="2019-07" db="EMBL/GenBank/DDBJ databases">
        <title>Chromosome genome assembly for large yellow croaker.</title>
        <authorList>
            <person name="Xiao S."/>
        </authorList>
    </citation>
    <scope>NUCLEOTIDE SEQUENCE [LARGE SCALE GENOMIC DNA]</scope>
    <source>
        <strain evidence="2">JMULYC20181020</strain>
        <tissue evidence="2">Muscle</tissue>
    </source>
</reference>
<dbReference type="CDD" id="cd00063">
    <property type="entry name" value="FN3"/>
    <property type="match status" value="15"/>
</dbReference>
<feature type="domain" description="Fibronectin type-III" evidence="1">
    <location>
        <begin position="4032"/>
        <end position="4120"/>
    </location>
</feature>
<dbReference type="SUPFAM" id="SSF49265">
    <property type="entry name" value="Fibronectin type III"/>
    <property type="match status" value="35"/>
</dbReference>
<feature type="domain" description="Fibronectin type-III" evidence="1">
    <location>
        <begin position="3856"/>
        <end position="3944"/>
    </location>
</feature>
<feature type="domain" description="Fibronectin type-III" evidence="1">
    <location>
        <begin position="3681"/>
        <end position="3768"/>
    </location>
</feature>
<dbReference type="Proteomes" id="UP000424527">
    <property type="component" value="Unassembled WGS sequence"/>
</dbReference>
<organism evidence="2 3">
    <name type="scientific">Larimichthys crocea</name>
    <name type="common">Large yellow croaker</name>
    <name type="synonym">Pseudosciaena crocea</name>
    <dbReference type="NCBI Taxonomy" id="215358"/>
    <lineage>
        <taxon>Eukaryota</taxon>
        <taxon>Metazoa</taxon>
        <taxon>Chordata</taxon>
        <taxon>Craniata</taxon>
        <taxon>Vertebrata</taxon>
        <taxon>Euteleostomi</taxon>
        <taxon>Actinopterygii</taxon>
        <taxon>Neopterygii</taxon>
        <taxon>Teleostei</taxon>
        <taxon>Neoteleostei</taxon>
        <taxon>Acanthomorphata</taxon>
        <taxon>Eupercaria</taxon>
        <taxon>Sciaenidae</taxon>
        <taxon>Larimichthys</taxon>
    </lineage>
</organism>
<feature type="domain" description="Fibronectin type-III" evidence="1">
    <location>
        <begin position="3070"/>
        <end position="3159"/>
    </location>
</feature>
<feature type="domain" description="Fibronectin type-III" evidence="1">
    <location>
        <begin position="4399"/>
        <end position="4496"/>
    </location>
</feature>
<feature type="domain" description="Fibronectin type-III" evidence="1">
    <location>
        <begin position="2812"/>
        <end position="2898"/>
    </location>
</feature>
<feature type="domain" description="Fibronectin type-III" evidence="1">
    <location>
        <begin position="2026"/>
        <end position="2112"/>
    </location>
</feature>
<evidence type="ECO:0000313" key="2">
    <source>
        <dbReference type="EMBL" id="KAE8293893.1"/>
    </source>
</evidence>
<feature type="domain" description="Fibronectin type-III" evidence="1">
    <location>
        <begin position="1764"/>
        <end position="1850"/>
    </location>
</feature>
<feature type="domain" description="Fibronectin type-III" evidence="1">
    <location>
        <begin position="11"/>
        <end position="102"/>
    </location>
</feature>
<feature type="domain" description="Fibronectin type-III" evidence="1">
    <location>
        <begin position="2202"/>
        <end position="2288"/>
    </location>
</feature>
<sequence>MLSPLLSLPIVPDTSQIIFGQAMSSTSIMVQWTEVPSADHYYLMVRSHDTGVMFNKTYTNTSAVMTNLQPSTNYDCYVFTINQAGHGSPSKVRTITTLVQPPAFVTATDIGQGIARVTWAPVTDVLMYLVVVRNVDEPTSLPFVKNVSSTMLDVNGILPCTTYLISVSSYSIFLRPSEPRDFTFTTNKLKPIPSVSVDYVCTSDSAMVQWIPVSGAESYLATATADDGTQMSCTSQAISCVITGLGCERTYIVNVTPISGSCKNMINTTWATFHTAPCIPQNLQTSADCSSDILHNTWDNAAGALRYVVEAYGNRGNNSYYNCTTTSNSCAIAGLHCGEYLSIYITAFDDECASPRSLGPVAETVPCVPHNVSAVKHCGNNSITMTWGSSSALFYVVMAEDSNGVIHICNSMTLTCTIKDLMCGTNYTVYAIASNFQCNSTESEMLTVATVACPPDEVTTSLDCAASEALISWRDEANVNSYTATIKDEDGGLLSCSSTTPSCRVPNLKCGQLYTATVHLHDGICQNIISQPILMESVPCGPQVTRSTGCHSLTLDWPPTMNAEGYITAISNGDMQMNYTTSGPAFSISTLDCGYNYTVKVMSFNGTCTSEATVLHDKQTPCVPTNVTVTKNCSQDFVEVTWQASRGALSYRVTAMDSDDQQVCFSDEPSCRLEGLACSQVYNVRVTAVDNTCSSNESSPVILRTVPCPPSQVNVIMHCASNSATLTWNSSPNAVSYTGKAVNSDGYIVTCDAGINLSCQLNDLQCGKEYTFTVSASGDDCESPDSDPVMGTTAPCAVQNVINTVNCSTNALIVSWAPASLPVNYSAIAVSSAGTELQCQTEDLSCTLPNLQCGQQYTVTVKAISSTCEGESSVQQVVNSVPCVPANLQGFVDCSTNTLVATWDTAAGAAYYISTLKGAGGFSSFCATDEQSCIFSVQLQCAQMYMLSVVAVNDRCNSSESAVISAITAPCDPTNVMADLNCLTGVVTVTWEASAGANYYTVLAEANGRFDSCRSTTTSCDLTQMHCGEDYTVTVLAGDGKCNSSILTKTNVTTGKETEQIVITPCAPVIQDYSLDCATNHVVFTWVEDEDAEVVMVNATSNFGNLASCSSSTVNSCVLNDLQCGNTYIVYLIARGDKCWGKQSSPFEIVTAPCTPANVGYTYSCETGIALVNWDDSLGRKSFYVTLTSGDNVATCNTTQTDCSVPSLLCGQLYIVKVISVADHCNSIVPGETEIQTAPCAPMNLSTSLVCNNNTGVVSWNPSPGAVSYQVMANGRDGDVKQCTTTNTSCSIPSMHCAQTYVITVTPFSRTCKGFTSYPHTYIAGPCPPTNVHVSLQCAGNLGHVTWVDALQADLYVATAVHPTDDHNHTCTSSGTGCTFTDLHCSEEAEVTVVTIERGCTSEPSQPFNFRTVPCPPSGLTGVTTCANNDITVSWDQSPESHTTYLIHSYEDGASADYTTTQTSYLLTGLQCGELYMLAVAVNDSQCTSNFSEPIQTETAPCPPTYLTARADCGTNLGTLNWSPSINAISYVATMTGNHGHVVTCSTNTTTCSVKLDCGHQYRAIVIASSATCNSSTGAVLTFDSAPCLPENVMAVLDCNANTFAVQWDGNAGNFDSYTAIAIGSDGSRVTCDSTTTQCTIQNLKCGLNYSIAVTTSSINCGIINGSDYTILSAPCKLENVQTILECSTDILTVTWENSGPDQNDVVSAVNSRGATTTCNSTTSNCTFENLSCGKTYSINVVGHTDTCSSQPAFAQRVNTAPCVPTHVTAQVDCMTGITTVTWDPSSGATSYVVYARSSPDDVRECINIDTNCNFPNLECGQVYTITVVARHDSCVSLVSESVNITTVPCPLSGLQVNLDCDTNTALVSWTPGRGILDYNATAENSAITPVQSCSTNGSSCNITSLHCGETYTVKVSGQGQNCPSPPQEWQRIVSAPCPPTHLTVDSSCESNDISVSWQASQGSASYMVMAVDAEEHRWSCNTTSTTCQIFDLPCGQQYHVYAVGVDQNCFGSKSNIEIFRTAPCVPQNVQTELACLSGVLNITWESTGHVVQFHASVVSSQGHASSCNTDENYCVVPNLQCGLTYDVTVLAEDEACNSSTSPAKQVLTAPCPLPTFVPTVDCTTGVLSVTWSNSVPGVVYTVSAVDTAGHNYTCSGTTSGCSISTLECGTSNNYTFTIQAVNSQCSSAHSNAFTTETAPCPPVDVQNKVICDNSTVSVSWSPVPGAVTYTATLEHINEGTSCCTTSDTSCDITDLPCGEMYILLVMAEGRTCNSSQSAGDIVRTAPCIPQNLSVSLSCSNNVASATWSYNKGLGNFYRVKAVADDGHIHECSSPENRCDLTDLHCGEYYTVTVQAEDRDCTSKPSDSVRIKTVPCTPASISSVVDCEANALIVSWSESLGADSYIATVEDSNNQVTTCQGTTEGSCNVTGLGCGLIYHVSVVSSDGYCNSQPTSVIDISSVPCKPRHIKAVMDCNSRTALVAWFSTGGAEKYVVTAISASGHNDTCETVHTNCELHGVLCGQSYSISVEALGGTCSSIGHMQGVLVTESCIPEHITSQYSMTIGQVQWGETAGADYYTVEGLTSQGRRVSCNTTDTFCALYNMGCGQMYNISVTANNEACKGSTSTQPDSLKTEPCPPQNVETNVQCQNDVGTVSWETSTGAVAYETSLTGRDGHTLSCNTNNTFCNVNSLHCGVIYYVNVIAIGETLNSSASNTVLLTAAPCRAGNVAAHVDCDNNTAEITWSFASGADTYMVTALATNGHRATCQTEEDHCDLNNLQCGEAYMVSLTTIDANCQIETHTNVTFSTRPCKPLRVGVVMACGTSTASMYWDEAEGVELYMATAHHYMGMFLQCNSTNPTCQFPNLECGETYEFSVTAYGSMCYSETSDTVEIQTGPCQPTGLTASGSCDNDTVVLDWLAADGALRYVVTATGNLGYVDSLQTNETTAMFDLPCGQEYTFTVMAQDDRCDSAVSTFGELKTGPCVPQDVQTFTHCENNLGMASWAMSDGAETYMAIAVGEDSHTHVCVTNTTNCTWDDLHCGDHYSVHVIALDQYCTSMPSNSTARIRMAPCIPQMVVSHMNCTIKVATMSWNASETATSYIATAQTNSGHKMEVSTDVTWTFFSELQCGQEYFLSVQASDSECTSQPSQPSRLYSEPCSPTSVSSKMNCIFNIAAVSWTGSAGADFYTATVTQRDGQSLSCYSDEEQCGIPNVQCGQNYTVTVVATRGDCQSDPSEPDMLQSVPCIPTDVAVKLDCSTDQAVVSWSASKGALLYNVTALSTQGEISHCETSNQLCTLTKLVCGQSYSVQVVASDNICSSLPSPATHFKTAPCTPIPVSVVLDCYTNSALFEWAFAEGAVTYTATAQSSRGHVSTCTTNLTNCELQALQCGEIYDVRTVASNEDCSSPSSASLQVESVPCAPEGLAFELTCSTNKASVQWEASRGADYYIVQAFGVEEDETGCETSSLSCILPDLMCGFTYNISVRAVNSVCNVSSSEIKQLQAVPCVPQQVEARVVCESGVVAVSWEPSKGATSYTTVAQGNGGYASTCNSSQTTCDFDDLLCGLSYSVTVSASDETCSSAESSAVEINTVPCVPLNVTAEMICSNDTGVVSWEVEDGVSSYMVQAFGPDGHRPTCSSTSNSCQLPDMHCGQLYNLTVTAKDQQCGSKDAFLNLQSVPCKPTNVKASLQCHSNIIAVTWERASGALSYRAVGVTADGSHTIECENTETYCDLSDVQCGQTYTVSVFSMDDSCTSVESDKAYVRTGPCAPQNVAVESECDADAMSVSWSPNPDAQYFYVLAVSNTGARLPCNSSDNSCTLSNLPCGQSYNITVLSVRDGCESKPSAVVETSSAPCPPRNANVRLECKTDGVWVTWDVSQGAVNYIVRAMEAGGHNSSCTATSSHCQVSDLKCATNYTLRVYAVNNYCESSESNSTTLQIETGPCALTAVNATTECNSDTILVEWEPTHDTPIYLVNADGHDNTVISCNSTTTSCELSDVRCDMHYSIIVIASSDKCSSLRSKARKHTTAPCPPQNVTVEPSCEENGVTVSWVQSHVAISYELVATASDGHSTSCNTTVNNCTLSDLHCGQMYLLSIVARGENCTSEPSTLFFQAVPCDPAGLTVTLDCNTNSASLSWDASQGAVEYFACAQSLDGDALYCSSTVNSCTIEGLECGDIYNFSVEASNGACNSSFSPPVEMGAAPCPPTGLKVRMQRIGQNHWAMMSWDRVNCTNVEYLALVTGQIQNNPMSLMNISSYWLPRPYFEFPMPCSTSYTFTVRARNSAGESEPSIALNEITVPCAPQNVRYIGTVQSATFSWDMSVFATRYTVYNVSGSVRNILCSTSMLTCQVTNFDPDTTEMTASNAVGESIPTRKITGPVGRRRRRDLRGPEIFSQLDSGLEIPTVLNVTGSGVSLYVKWKMVKDATEYSLVIEEGRKEQQAEQKPILRIVEGDFYIETDLKPWTTYCIRLAARNHEPKQLLSADVQNHWCFLIKHNRSP</sequence>
<dbReference type="InterPro" id="IPR036116">
    <property type="entry name" value="FN3_sf"/>
</dbReference>
<dbReference type="PANTHER" id="PTHR47135">
    <property type="entry name" value="FIBRONECTIN TYPE III DOMAIN-CONTAINING PROTEIN 7"/>
    <property type="match status" value="1"/>
</dbReference>
<feature type="domain" description="Fibronectin type-III" evidence="1">
    <location>
        <begin position="2289"/>
        <end position="2376"/>
    </location>
</feature>
<feature type="domain" description="Fibronectin type-III" evidence="1">
    <location>
        <begin position="3421"/>
        <end position="3507"/>
    </location>
</feature>
<dbReference type="EMBL" id="REGW02000007">
    <property type="protein sequence ID" value="KAE8293893.1"/>
    <property type="molecule type" value="Genomic_DNA"/>
</dbReference>
<evidence type="ECO:0000313" key="3">
    <source>
        <dbReference type="Proteomes" id="UP000424527"/>
    </source>
</evidence>
<dbReference type="SMART" id="SM00060">
    <property type="entry name" value="FN3"/>
    <property type="match status" value="41"/>
</dbReference>
<dbReference type="InterPro" id="IPR003961">
    <property type="entry name" value="FN3_dom"/>
</dbReference>
<feature type="domain" description="Fibronectin type-III" evidence="1">
    <location>
        <begin position="4205"/>
        <end position="4301"/>
    </location>
</feature>
<feature type="domain" description="Fibronectin type-III" evidence="1">
    <location>
        <begin position="3247"/>
        <end position="3333"/>
    </location>
</feature>
<dbReference type="PROSITE" id="PS50853">
    <property type="entry name" value="FN3"/>
    <property type="match status" value="25"/>
</dbReference>
<proteinExistence type="predicted"/>